<evidence type="ECO:0000256" key="1">
    <source>
        <dbReference type="ARBA" id="ARBA00022801"/>
    </source>
</evidence>
<comment type="caution">
    <text evidence="4">The sequence shown here is derived from an EMBL/GenBank/DDBJ whole genome shotgun (WGS) entry which is preliminary data.</text>
</comment>
<feature type="transmembrane region" description="Helical" evidence="2">
    <location>
        <begin position="312"/>
        <end position="331"/>
    </location>
</feature>
<dbReference type="Gene3D" id="3.90.79.10">
    <property type="entry name" value="Nucleoside Triphosphate Pyrophosphohydrolase"/>
    <property type="match status" value="1"/>
</dbReference>
<dbReference type="PANTHER" id="PTHR21340">
    <property type="entry name" value="DIADENOSINE 5,5-P1,P4-TETRAPHOSPHATE PYROPHOSPHOHYDROLASE MUTT"/>
    <property type="match status" value="1"/>
</dbReference>
<proteinExistence type="predicted"/>
<dbReference type="InterPro" id="IPR015797">
    <property type="entry name" value="NUDIX_hydrolase-like_dom_sf"/>
</dbReference>
<accession>A0A419W822</accession>
<dbReference type="SUPFAM" id="SSF55811">
    <property type="entry name" value="Nudix"/>
    <property type="match status" value="1"/>
</dbReference>
<dbReference type="PANTHER" id="PTHR21340:SF0">
    <property type="entry name" value="BIS(5'-NUCLEOSYL)-TETRAPHOSPHATASE [ASYMMETRICAL]"/>
    <property type="match status" value="1"/>
</dbReference>
<feature type="transmembrane region" description="Helical" evidence="2">
    <location>
        <begin position="385"/>
        <end position="409"/>
    </location>
</feature>
<sequence>MLIEHSTNNSVLAGGGILWRGEPFLSELAVIHRTRYGGEWLLPKGKQEPGEKLEETALREVSEETACTAKLVSFADFLQYKIGEKEKLVFFWHMQLVEENVRTRDKEADQLLWLPVEAASKLLTYDEQKKLIVRSGTSLRAPVGESQEVRLAKGDSRQTWRSRMKHFRGGNKIRKSRLQGSITTSRKRMESKLESCLKPKLQHLYKGIELLKTAEFYLNGNELDIAWKCFHESQRQEILTLDSEPLLAEAKVIRSEAEKIGGWRQAAIEELLGKKGELIPPGLSNESVYQAAQIRDEHFNNNAYKDQLFQRYLSTILVCLVVSAFLVFAYLYYAHWCSSPLSFLPPIFGVVGFGIFGGAFSTLLKIPPERGSSRIPEQVYASRLSLIRVFIGGASALILYVFIQAGLVLQLDGFDNKPDNLFLLYVISFAAGFSERLVLKTVMAVTKE</sequence>
<dbReference type="GO" id="GO:0006167">
    <property type="term" value="P:AMP biosynthetic process"/>
    <property type="evidence" value="ECO:0007669"/>
    <property type="project" value="TreeGrafter"/>
</dbReference>
<protein>
    <submittedName>
        <fullName evidence="4">8-oxo-dGTP pyrophosphatase MutT (NUDIX family)</fullName>
    </submittedName>
</protein>
<name>A0A419W822_9BACT</name>
<dbReference type="GO" id="GO:0004081">
    <property type="term" value="F:bis(5'-nucleosyl)-tetraphosphatase (asymmetrical) activity"/>
    <property type="evidence" value="ECO:0007669"/>
    <property type="project" value="TreeGrafter"/>
</dbReference>
<keyword evidence="1" id="KW-0378">Hydrolase</keyword>
<evidence type="ECO:0000256" key="2">
    <source>
        <dbReference type="SAM" id="Phobius"/>
    </source>
</evidence>
<keyword evidence="2" id="KW-1133">Transmembrane helix</keyword>
<dbReference type="PROSITE" id="PS51462">
    <property type="entry name" value="NUDIX"/>
    <property type="match status" value="1"/>
</dbReference>
<keyword evidence="5" id="KW-1185">Reference proteome</keyword>
<evidence type="ECO:0000313" key="5">
    <source>
        <dbReference type="Proteomes" id="UP000283387"/>
    </source>
</evidence>
<organism evidence="4 5">
    <name type="scientific">Mangrovibacterium diazotrophicum</name>
    <dbReference type="NCBI Taxonomy" id="1261403"/>
    <lineage>
        <taxon>Bacteria</taxon>
        <taxon>Pseudomonadati</taxon>
        <taxon>Bacteroidota</taxon>
        <taxon>Bacteroidia</taxon>
        <taxon>Marinilabiliales</taxon>
        <taxon>Prolixibacteraceae</taxon>
        <taxon>Mangrovibacterium</taxon>
    </lineage>
</organism>
<dbReference type="CDD" id="cd03673">
    <property type="entry name" value="NUDIX_Ap6A_hydrolase"/>
    <property type="match status" value="1"/>
</dbReference>
<reference evidence="4 5" key="1">
    <citation type="submission" date="2018-09" db="EMBL/GenBank/DDBJ databases">
        <title>Genomic Encyclopedia of Archaeal and Bacterial Type Strains, Phase II (KMG-II): from individual species to whole genera.</title>
        <authorList>
            <person name="Goeker M."/>
        </authorList>
    </citation>
    <scope>NUCLEOTIDE SEQUENCE [LARGE SCALE GENOMIC DNA]</scope>
    <source>
        <strain evidence="4 5">DSM 27148</strain>
    </source>
</reference>
<feature type="domain" description="Nudix hydrolase" evidence="3">
    <location>
        <begin position="9"/>
        <end position="137"/>
    </location>
</feature>
<dbReference type="RefSeq" id="WP_120272893.1">
    <property type="nucleotide sequence ID" value="NZ_RAPN01000001.1"/>
</dbReference>
<feature type="transmembrane region" description="Helical" evidence="2">
    <location>
        <begin position="421"/>
        <end position="439"/>
    </location>
</feature>
<evidence type="ECO:0000313" key="4">
    <source>
        <dbReference type="EMBL" id="RKD91606.1"/>
    </source>
</evidence>
<feature type="transmembrane region" description="Helical" evidence="2">
    <location>
        <begin position="343"/>
        <end position="364"/>
    </location>
</feature>
<dbReference type="Proteomes" id="UP000283387">
    <property type="component" value="Unassembled WGS sequence"/>
</dbReference>
<dbReference type="AlphaFoldDB" id="A0A419W822"/>
<dbReference type="Pfam" id="PF00293">
    <property type="entry name" value="NUDIX"/>
    <property type="match status" value="1"/>
</dbReference>
<keyword evidence="2" id="KW-0812">Transmembrane</keyword>
<keyword evidence="2" id="KW-0472">Membrane</keyword>
<dbReference type="InterPro" id="IPR051325">
    <property type="entry name" value="Nudix_hydrolase_domain"/>
</dbReference>
<evidence type="ECO:0000259" key="3">
    <source>
        <dbReference type="PROSITE" id="PS51462"/>
    </source>
</evidence>
<dbReference type="EMBL" id="RAPN01000001">
    <property type="protein sequence ID" value="RKD91606.1"/>
    <property type="molecule type" value="Genomic_DNA"/>
</dbReference>
<dbReference type="OrthoDB" id="9816289at2"/>
<gene>
    <name evidence="4" type="ORF">BC643_1964</name>
</gene>
<dbReference type="GO" id="GO:0006754">
    <property type="term" value="P:ATP biosynthetic process"/>
    <property type="evidence" value="ECO:0007669"/>
    <property type="project" value="TreeGrafter"/>
</dbReference>
<dbReference type="InterPro" id="IPR000086">
    <property type="entry name" value="NUDIX_hydrolase_dom"/>
</dbReference>